<dbReference type="SUPFAM" id="SSF55785">
    <property type="entry name" value="PYP-like sensor domain (PAS domain)"/>
    <property type="match status" value="2"/>
</dbReference>
<dbReference type="Pfam" id="PF13426">
    <property type="entry name" value="PAS_9"/>
    <property type="match status" value="1"/>
</dbReference>
<comment type="caution">
    <text evidence="13">The sequence shown here is derived from an EMBL/GenBank/DDBJ whole genome shotgun (WGS) entry which is preliminary data.</text>
</comment>
<dbReference type="InterPro" id="IPR003661">
    <property type="entry name" value="HisK_dim/P_dom"/>
</dbReference>
<dbReference type="SUPFAM" id="SSF47384">
    <property type="entry name" value="Homodimeric domain of signal transducing histidine kinase"/>
    <property type="match status" value="1"/>
</dbReference>
<dbReference type="InterPro" id="IPR036097">
    <property type="entry name" value="HisK_dim/P_sf"/>
</dbReference>
<dbReference type="InterPro" id="IPR000700">
    <property type="entry name" value="PAS-assoc_C"/>
</dbReference>
<feature type="domain" description="PAC" evidence="12">
    <location>
        <begin position="87"/>
        <end position="138"/>
    </location>
</feature>
<dbReference type="GO" id="GO:0030435">
    <property type="term" value="P:sporulation resulting in formation of a cellular spore"/>
    <property type="evidence" value="ECO:0007669"/>
    <property type="project" value="UniProtKB-KW"/>
</dbReference>
<keyword evidence="5" id="KW-0547">Nucleotide-binding</keyword>
<evidence type="ECO:0000256" key="6">
    <source>
        <dbReference type="ARBA" id="ARBA00022777"/>
    </source>
</evidence>
<dbReference type="InterPro" id="IPR005467">
    <property type="entry name" value="His_kinase_dom"/>
</dbReference>
<dbReference type="RefSeq" id="WP_230495276.1">
    <property type="nucleotide sequence ID" value="NZ_CAKJTG010000003.1"/>
</dbReference>
<dbReference type="FunFam" id="1.10.287.130:FF:000040">
    <property type="entry name" value="PAS domain-containing sensor histidine kinase"/>
    <property type="match status" value="1"/>
</dbReference>
<proteinExistence type="predicted"/>
<dbReference type="GO" id="GO:0000155">
    <property type="term" value="F:phosphorelay sensor kinase activity"/>
    <property type="evidence" value="ECO:0007669"/>
    <property type="project" value="InterPro"/>
</dbReference>
<dbReference type="Gene3D" id="3.30.450.20">
    <property type="entry name" value="PAS domain"/>
    <property type="match status" value="2"/>
</dbReference>
<dbReference type="PROSITE" id="PS50113">
    <property type="entry name" value="PAC"/>
    <property type="match status" value="2"/>
</dbReference>
<keyword evidence="7" id="KW-0067">ATP-binding</keyword>
<evidence type="ECO:0000256" key="8">
    <source>
        <dbReference type="ARBA" id="ARBA00022969"/>
    </source>
</evidence>
<dbReference type="PROSITE" id="PS50109">
    <property type="entry name" value="HIS_KIN"/>
    <property type="match status" value="1"/>
</dbReference>
<dbReference type="EC" id="2.7.13.3" evidence="2"/>
<protein>
    <recommendedName>
        <fullName evidence="2">histidine kinase</fullName>
        <ecNumber evidence="2">2.7.13.3</ecNumber>
    </recommendedName>
</protein>
<evidence type="ECO:0000313" key="14">
    <source>
        <dbReference type="Proteomes" id="UP000789845"/>
    </source>
</evidence>
<keyword evidence="14" id="KW-1185">Reference proteome</keyword>
<dbReference type="Proteomes" id="UP000789845">
    <property type="component" value="Unassembled WGS sequence"/>
</dbReference>
<dbReference type="InterPro" id="IPR001610">
    <property type="entry name" value="PAC"/>
</dbReference>
<sequence>MNSSIEYDEKLNLENRIVKDMNGKFELDAVYAIDLEGNIVQINPSCEAIIGYTVEQLSGNSLWSIVEPKSLEKVVSYYNEARVGKYQNFDCQFIHKNGSHIDLNIINLPILLVGEIVGVYGVVKDITEIKQKRHQIREREVLYHLLTDHSLDMITKSNIDGELRYVSPYCFDLLGYTPEDLIGKSSYDFIHIDDIDRVLGSRSLVIDTHRNGRISYRMKHKAGYYVWVEALCKSIVKENSDEIRIISVIRDISDRKKTEEILLHSEKLAVAGQLAAGIVHEVRNPLTAIKGFLQLMDANKEYQHSYFQIIQSEIDRIELILSELLVLSKPKDMEFNKADLLEILLQVKALIDTHATMNNIEIELSYLSTIQTLICDENQLKQVFINFLKNAIEAMPNGGKININVLSEERNTIKIQMIDQGCGIPKEHLERVGQPFFTTKENGTGLGFMISMKIIENHQGNIHIISNENGTTIEVTLPTSH</sequence>
<dbReference type="GO" id="GO:0005524">
    <property type="term" value="F:ATP binding"/>
    <property type="evidence" value="ECO:0007669"/>
    <property type="project" value="UniProtKB-KW"/>
</dbReference>
<dbReference type="InterPro" id="IPR013655">
    <property type="entry name" value="PAS_fold_3"/>
</dbReference>
<dbReference type="Gene3D" id="3.30.565.10">
    <property type="entry name" value="Histidine kinase-like ATPase, C-terminal domain"/>
    <property type="match status" value="1"/>
</dbReference>
<dbReference type="Pfam" id="PF08447">
    <property type="entry name" value="PAS_3"/>
    <property type="match status" value="1"/>
</dbReference>
<dbReference type="EMBL" id="CAKJTG010000003">
    <property type="protein sequence ID" value="CAG9607007.1"/>
    <property type="molecule type" value="Genomic_DNA"/>
</dbReference>
<dbReference type="CDD" id="cd00130">
    <property type="entry name" value="PAS"/>
    <property type="match status" value="2"/>
</dbReference>
<dbReference type="SMART" id="SM00387">
    <property type="entry name" value="HATPase_c"/>
    <property type="match status" value="1"/>
</dbReference>
<evidence type="ECO:0000259" key="11">
    <source>
        <dbReference type="PROSITE" id="PS50112"/>
    </source>
</evidence>
<accession>A0A9C7L973</accession>
<name>A0A9C7L973_9BACI</name>
<dbReference type="AlphaFoldDB" id="A0A9C7L973"/>
<evidence type="ECO:0000313" key="13">
    <source>
        <dbReference type="EMBL" id="CAG9607007.1"/>
    </source>
</evidence>
<reference evidence="13" key="1">
    <citation type="submission" date="2021-10" db="EMBL/GenBank/DDBJ databases">
        <authorList>
            <person name="Criscuolo A."/>
        </authorList>
    </citation>
    <scope>NUCLEOTIDE SEQUENCE</scope>
    <source>
        <strain evidence="13">CIP111885</strain>
    </source>
</reference>
<dbReference type="InterPro" id="IPR004358">
    <property type="entry name" value="Sig_transdc_His_kin-like_C"/>
</dbReference>
<evidence type="ECO:0000256" key="4">
    <source>
        <dbReference type="ARBA" id="ARBA00022679"/>
    </source>
</evidence>
<dbReference type="Pfam" id="PF02518">
    <property type="entry name" value="HATPase_c"/>
    <property type="match status" value="1"/>
</dbReference>
<evidence type="ECO:0000256" key="1">
    <source>
        <dbReference type="ARBA" id="ARBA00000085"/>
    </source>
</evidence>
<evidence type="ECO:0000259" key="10">
    <source>
        <dbReference type="PROSITE" id="PS50109"/>
    </source>
</evidence>
<keyword evidence="3" id="KW-0597">Phosphoprotein</keyword>
<dbReference type="PANTHER" id="PTHR43065:SF34">
    <property type="entry name" value="SPORULATION KINASE A"/>
    <property type="match status" value="1"/>
</dbReference>
<dbReference type="SUPFAM" id="SSF55874">
    <property type="entry name" value="ATPase domain of HSP90 chaperone/DNA topoisomerase II/histidine kinase"/>
    <property type="match status" value="1"/>
</dbReference>
<comment type="catalytic activity">
    <reaction evidence="1">
        <text>ATP + protein L-histidine = ADP + protein N-phospho-L-histidine.</text>
        <dbReference type="EC" id="2.7.13.3"/>
    </reaction>
</comment>
<evidence type="ECO:0000256" key="3">
    <source>
        <dbReference type="ARBA" id="ARBA00022553"/>
    </source>
</evidence>
<dbReference type="Gene3D" id="1.10.287.130">
    <property type="match status" value="1"/>
</dbReference>
<dbReference type="CDD" id="cd00082">
    <property type="entry name" value="HisKA"/>
    <property type="match status" value="1"/>
</dbReference>
<feature type="domain" description="Histidine kinase" evidence="10">
    <location>
        <begin position="277"/>
        <end position="481"/>
    </location>
</feature>
<gene>
    <name evidence="13" type="primary">kinA_2</name>
    <name evidence="13" type="ORF">NEOCIP111885_00695</name>
</gene>
<dbReference type="InterPro" id="IPR003594">
    <property type="entry name" value="HATPase_dom"/>
</dbReference>
<feature type="domain" description="PAS" evidence="11">
    <location>
        <begin position="28"/>
        <end position="85"/>
    </location>
</feature>
<dbReference type="SMART" id="SM00086">
    <property type="entry name" value="PAC"/>
    <property type="match status" value="2"/>
</dbReference>
<evidence type="ECO:0000256" key="5">
    <source>
        <dbReference type="ARBA" id="ARBA00022741"/>
    </source>
</evidence>
<dbReference type="SMART" id="SM00388">
    <property type="entry name" value="HisKA"/>
    <property type="match status" value="1"/>
</dbReference>
<dbReference type="PRINTS" id="PR00344">
    <property type="entry name" value="BCTRLSENSOR"/>
</dbReference>
<dbReference type="Pfam" id="PF00512">
    <property type="entry name" value="HisKA"/>
    <property type="match status" value="1"/>
</dbReference>
<evidence type="ECO:0000256" key="7">
    <source>
        <dbReference type="ARBA" id="ARBA00022840"/>
    </source>
</evidence>
<dbReference type="InterPro" id="IPR036890">
    <property type="entry name" value="HATPase_C_sf"/>
</dbReference>
<organism evidence="13 14">
    <name type="scientific">Pseudoneobacillus rhizosphaerae</name>
    <dbReference type="NCBI Taxonomy" id="2880968"/>
    <lineage>
        <taxon>Bacteria</taxon>
        <taxon>Bacillati</taxon>
        <taxon>Bacillota</taxon>
        <taxon>Bacilli</taxon>
        <taxon>Bacillales</taxon>
        <taxon>Bacillaceae</taxon>
        <taxon>Pseudoneobacillus</taxon>
    </lineage>
</organism>
<keyword evidence="9" id="KW-0902">Two-component regulatory system</keyword>
<dbReference type="PROSITE" id="PS50112">
    <property type="entry name" value="PAS"/>
    <property type="match status" value="2"/>
</dbReference>
<feature type="domain" description="PAC" evidence="12">
    <location>
        <begin position="212"/>
        <end position="264"/>
    </location>
</feature>
<dbReference type="InterPro" id="IPR000014">
    <property type="entry name" value="PAS"/>
</dbReference>
<evidence type="ECO:0000256" key="9">
    <source>
        <dbReference type="ARBA" id="ARBA00023012"/>
    </source>
</evidence>
<feature type="domain" description="PAS" evidence="11">
    <location>
        <begin position="138"/>
        <end position="209"/>
    </location>
</feature>
<evidence type="ECO:0000259" key="12">
    <source>
        <dbReference type="PROSITE" id="PS50113"/>
    </source>
</evidence>
<dbReference type="SMART" id="SM00091">
    <property type="entry name" value="PAS"/>
    <property type="match status" value="2"/>
</dbReference>
<dbReference type="InterPro" id="IPR035965">
    <property type="entry name" value="PAS-like_dom_sf"/>
</dbReference>
<dbReference type="NCBIfam" id="TIGR00229">
    <property type="entry name" value="sensory_box"/>
    <property type="match status" value="2"/>
</dbReference>
<evidence type="ECO:0000256" key="2">
    <source>
        <dbReference type="ARBA" id="ARBA00012438"/>
    </source>
</evidence>
<keyword evidence="6 13" id="KW-0418">Kinase</keyword>
<keyword evidence="4 13" id="KW-0808">Transferase</keyword>
<keyword evidence="8" id="KW-0749">Sporulation</keyword>
<dbReference type="PANTHER" id="PTHR43065">
    <property type="entry name" value="SENSOR HISTIDINE KINASE"/>
    <property type="match status" value="1"/>
</dbReference>